<name>A0A261Y8Q7_9FUNG</name>
<evidence type="ECO:0000256" key="1">
    <source>
        <dbReference type="SAM" id="MobiDB-lite"/>
    </source>
</evidence>
<feature type="compositionally biased region" description="Basic and acidic residues" evidence="1">
    <location>
        <begin position="34"/>
        <end position="43"/>
    </location>
</feature>
<dbReference type="InterPro" id="IPR011993">
    <property type="entry name" value="PH-like_dom_sf"/>
</dbReference>
<gene>
    <name evidence="2" type="ORF">BZG36_00072</name>
</gene>
<evidence type="ECO:0000313" key="2">
    <source>
        <dbReference type="EMBL" id="OZJ06961.1"/>
    </source>
</evidence>
<sequence>MFSRISGLQNNGGGFKYPNSSAASPFQGIYDLPPHLKADERPDSYSPNTPGNYAPKLSLRDRLRTPDFRHNRSGSIFGSIRSSYKNNRIDIMDRKRFLSDDKPAESSPTDSTAPSTPRMPWMRGVHSVSKMFNLGHPSTSSVYTQELKQSIRLVSSPMTESTIMCDDDEDDLASDLKKLKIDAPVSLEHRPTLTRIVTEPANLSHRLAEDAKAIFFIKVLQVINKASHKDYDIRIELNVNGELRSSGRATSMKSGKHMTGATFDETFTFDVHEPVTCILEALAAPKQKSAKLSKQKTTKSKQPFGGSTNNLLMKSATLSKLSLKLDDASANSMPPLPQGTNELSFGECEFVFPALENIDKSVKRVPLTIMEPAVDSHGKIIHSKIDAEVVVMVGMQLRDNGLTHRSSRSLYGVGYQDHLHEDFLTLYVRGSRMPSWKRFWAVVDDVNLFLYDFEYKENKEPVATLPLTQLLHVSHPSQDESARIDIGRFGLTLHFNTRYAIASPTPVYMDEADEFEGKMYVLSDGKEKSKRWEEVFLGVVARRLEAEAGWAARRRRVREDMLDRSEGVDVRYLW</sequence>
<feature type="region of interest" description="Disordered" evidence="1">
    <location>
        <begin position="95"/>
        <end position="120"/>
    </location>
</feature>
<protein>
    <recommendedName>
        <fullName evidence="4">PH domain-containing protein</fullName>
    </recommendedName>
</protein>
<evidence type="ECO:0008006" key="4">
    <source>
        <dbReference type="Google" id="ProtNLM"/>
    </source>
</evidence>
<comment type="caution">
    <text evidence="2">The sequence shown here is derived from an EMBL/GenBank/DDBJ whole genome shotgun (WGS) entry which is preliminary data.</text>
</comment>
<reference evidence="2 3" key="1">
    <citation type="journal article" date="2017" name="Mycologia">
        <title>Bifiguratus adelaidae, gen. et sp. nov., a new member of Mucoromycotina in endophytic and soil-dwelling habitats.</title>
        <authorList>
            <person name="Torres-Cruz T.J."/>
            <person name="Billingsley Tobias T.L."/>
            <person name="Almatruk M."/>
            <person name="Hesse C."/>
            <person name="Kuske C.R."/>
            <person name="Desiro A."/>
            <person name="Benucci G.M."/>
            <person name="Bonito G."/>
            <person name="Stajich J.E."/>
            <person name="Dunlap C."/>
            <person name="Arnold A.E."/>
            <person name="Porras-Alfaro A."/>
        </authorList>
    </citation>
    <scope>NUCLEOTIDE SEQUENCE [LARGE SCALE GENOMIC DNA]</scope>
    <source>
        <strain evidence="2 3">AZ0501</strain>
    </source>
</reference>
<feature type="region of interest" description="Disordered" evidence="1">
    <location>
        <begin position="26"/>
        <end position="61"/>
    </location>
</feature>
<dbReference type="SUPFAM" id="SSF50729">
    <property type="entry name" value="PH domain-like"/>
    <property type="match status" value="1"/>
</dbReference>
<proteinExistence type="predicted"/>
<accession>A0A261Y8Q7</accession>
<dbReference type="AlphaFoldDB" id="A0A261Y8Q7"/>
<organism evidence="2 3">
    <name type="scientific">Bifiguratus adelaidae</name>
    <dbReference type="NCBI Taxonomy" id="1938954"/>
    <lineage>
        <taxon>Eukaryota</taxon>
        <taxon>Fungi</taxon>
        <taxon>Fungi incertae sedis</taxon>
        <taxon>Mucoromycota</taxon>
        <taxon>Mucoromycotina</taxon>
        <taxon>Endogonomycetes</taxon>
        <taxon>Endogonales</taxon>
        <taxon>Endogonales incertae sedis</taxon>
        <taxon>Bifiguratus</taxon>
    </lineage>
</organism>
<dbReference type="Gene3D" id="2.30.29.30">
    <property type="entry name" value="Pleckstrin-homology domain (PH domain)/Phosphotyrosine-binding domain (PTB)"/>
    <property type="match status" value="1"/>
</dbReference>
<feature type="compositionally biased region" description="Basic and acidic residues" evidence="1">
    <location>
        <begin position="95"/>
        <end position="104"/>
    </location>
</feature>
<evidence type="ECO:0000313" key="3">
    <source>
        <dbReference type="Proteomes" id="UP000242875"/>
    </source>
</evidence>
<dbReference type="Proteomes" id="UP000242875">
    <property type="component" value="Unassembled WGS sequence"/>
</dbReference>
<keyword evidence="3" id="KW-1185">Reference proteome</keyword>
<dbReference type="EMBL" id="MVBO01000001">
    <property type="protein sequence ID" value="OZJ06961.1"/>
    <property type="molecule type" value="Genomic_DNA"/>
</dbReference>
<feature type="compositionally biased region" description="Low complexity" evidence="1">
    <location>
        <begin position="105"/>
        <end position="116"/>
    </location>
</feature>
<dbReference type="OrthoDB" id="2119658at2759"/>